<feature type="compositionally biased region" description="Basic residues" evidence="1">
    <location>
        <begin position="969"/>
        <end position="980"/>
    </location>
</feature>
<dbReference type="OrthoDB" id="298939at2759"/>
<dbReference type="Pfam" id="PF00339">
    <property type="entry name" value="Arrestin_N"/>
    <property type="match status" value="1"/>
</dbReference>
<feature type="region of interest" description="Disordered" evidence="1">
    <location>
        <begin position="924"/>
        <end position="1085"/>
    </location>
</feature>
<feature type="compositionally biased region" description="Basic and acidic residues" evidence="1">
    <location>
        <begin position="654"/>
        <end position="667"/>
    </location>
</feature>
<name>A0A9Q5HRL7_SANBA</name>
<evidence type="ECO:0000313" key="4">
    <source>
        <dbReference type="Proteomes" id="UP000757232"/>
    </source>
</evidence>
<sequence>MARSEPINATHAHSKAKVSLFFADSLFVAGEHVSGKMELECKAERGLGIGDIKVELFAIQELTSRDHSATNTFLHLTRYFQGTGLPPSNAVHPHPLPGDDNVLPVDYYLARKGATTFFFKFPLPASSPASIDFGKGLAKLKYEVRATVGVSWRSERQRVMERKEVVVAEAPADHPEDTERIVVGENGKIWAQGRVLNPYVVAGRDACVELFVKNHSTKRTTGLSLTLARYLHLPSTSHLQQTLQLSDVLAKVPFRGPEYIVQPGTEGVASLVFSVPRNSQGVRSGKLKTGEENEGREPVESLFDVQCMLEIKIGMGLGNKDILLELPITIFHPAAMRILPALPPPEPPMQRLYSPPAQTMSPYQSPPFSPTYDAYPGAFISPPMSPPVLLPDLPVWSPPPAHVIQPMMLDQWYYYPPPPPVHYAYPARPSSADPFVSRPLPTLPTQNVNVPAGADPPAQNGVGLAGVDLDVNARPEEGEPGKGERASRISAHLRMSSRNRSASPPSHRFPQAAVLPPPPMVDSGATAAQLQVAPSLLLVDFPRTSPTQSHEVLSPRPVLTPKQSFSHDRGTVKSEHVIDLERMAAEQEAEKNTSPNTGRREDRNKTLPPAPNVPEAPDTPRLPPEPTLLPTRPRPEIWGRESGLAALERKLLEQVGTRKPEADRPPDVRSVLPDPIKIPSPNDLRCDPPNDSAISSLALGADNSLQDAPPPPKLDAVLSASPLAGQDDADEGASLERRMVNGRKKGKQNHVRNLREAATGRVAAWLGRIDCAASPPETQTPPLSSPEVSLQDLPSPRDLDPHPLLRSPAVVVSEKSEVNDSPKHDTIPTRSSGFVLHAAKDTSSTFAPPAKQSEIRVLSQNGATTSSPETPTMTSPYPLKPVFRRLIEPPGKGQPSDAKYDIRSARGGRGGKVTSVAALWASLASQQQQQSNPSPLVRQPEKAAGTFTPTFKGVQTKTTPEKDKERDKRRPPRTPPHVKKRHEDTTGTNVADLSARRARMVKATSVPAVVSSSLATPVLSSTASLARPIQAAPYPTKQRTYPPVHTSLSPFAELSPQAESSPPRAHASSSSSSSPLTTTPKSPAVAGELAFGQARLKDLIRKYQQGFGQ</sequence>
<feature type="compositionally biased region" description="Low complexity" evidence="1">
    <location>
        <begin position="1060"/>
        <end position="1084"/>
    </location>
</feature>
<dbReference type="Proteomes" id="UP000757232">
    <property type="component" value="Unassembled WGS sequence"/>
</dbReference>
<feature type="compositionally biased region" description="Low complexity" evidence="1">
    <location>
        <begin position="864"/>
        <end position="876"/>
    </location>
</feature>
<accession>A0A9Q5HRL7</accession>
<feature type="region of interest" description="Disordered" evidence="1">
    <location>
        <begin position="772"/>
        <end position="802"/>
    </location>
</feature>
<feature type="region of interest" description="Disordered" evidence="1">
    <location>
        <begin position="585"/>
        <end position="637"/>
    </location>
</feature>
<feature type="compositionally biased region" description="Basic and acidic residues" evidence="1">
    <location>
        <begin position="959"/>
        <end position="968"/>
    </location>
</feature>
<dbReference type="EMBL" id="LNZH02000214">
    <property type="protein sequence ID" value="OCB84716.1"/>
    <property type="molecule type" value="Genomic_DNA"/>
</dbReference>
<dbReference type="InterPro" id="IPR014752">
    <property type="entry name" value="Arrestin-like_C"/>
</dbReference>
<feature type="domain" description="Arrestin-like N-terminal" evidence="2">
    <location>
        <begin position="24"/>
        <end position="161"/>
    </location>
</feature>
<keyword evidence="4" id="KW-1185">Reference proteome</keyword>
<organism evidence="3 4">
    <name type="scientific">Sanghuangporus baumii</name>
    <name type="common">Phellinus baumii</name>
    <dbReference type="NCBI Taxonomy" id="108892"/>
    <lineage>
        <taxon>Eukaryota</taxon>
        <taxon>Fungi</taxon>
        <taxon>Dikarya</taxon>
        <taxon>Basidiomycota</taxon>
        <taxon>Agaricomycotina</taxon>
        <taxon>Agaricomycetes</taxon>
        <taxon>Hymenochaetales</taxon>
        <taxon>Hymenochaetaceae</taxon>
        <taxon>Sanghuangporus</taxon>
    </lineage>
</organism>
<feature type="region of interest" description="Disordered" evidence="1">
    <location>
        <begin position="654"/>
        <end position="696"/>
    </location>
</feature>
<feature type="region of interest" description="Disordered" evidence="1">
    <location>
        <begin position="842"/>
        <end position="912"/>
    </location>
</feature>
<dbReference type="InterPro" id="IPR011021">
    <property type="entry name" value="Arrestin-like_N"/>
</dbReference>
<reference evidence="3" key="1">
    <citation type="submission" date="2016-06" db="EMBL/GenBank/DDBJ databases">
        <title>Draft Genome sequence of the fungus Inonotus baumii.</title>
        <authorList>
            <person name="Zhu H."/>
            <person name="Lin W."/>
        </authorList>
    </citation>
    <scope>NUCLEOTIDE SEQUENCE</scope>
    <source>
        <strain evidence="3">821</strain>
    </source>
</reference>
<proteinExistence type="predicted"/>
<feature type="compositionally biased region" description="Polar residues" evidence="1">
    <location>
        <begin position="776"/>
        <end position="788"/>
    </location>
</feature>
<evidence type="ECO:0000259" key="2">
    <source>
        <dbReference type="Pfam" id="PF00339"/>
    </source>
</evidence>
<dbReference type="Gene3D" id="2.60.40.640">
    <property type="match status" value="1"/>
</dbReference>
<gene>
    <name evidence="3" type="ORF">A7U60_g8240</name>
</gene>
<evidence type="ECO:0000256" key="1">
    <source>
        <dbReference type="SAM" id="MobiDB-lite"/>
    </source>
</evidence>
<feature type="compositionally biased region" description="Polar residues" evidence="1">
    <location>
        <begin position="947"/>
        <end position="958"/>
    </location>
</feature>
<feature type="region of interest" description="Disordered" evidence="1">
    <location>
        <begin position="546"/>
        <end position="573"/>
    </location>
</feature>
<feature type="compositionally biased region" description="Polar residues" evidence="1">
    <location>
        <begin position="1010"/>
        <end position="1024"/>
    </location>
</feature>
<evidence type="ECO:0000313" key="3">
    <source>
        <dbReference type="EMBL" id="OCB84716.1"/>
    </source>
</evidence>
<feature type="region of interest" description="Disordered" evidence="1">
    <location>
        <begin position="494"/>
        <end position="518"/>
    </location>
</feature>
<comment type="caution">
    <text evidence="3">The sequence shown here is derived from an EMBL/GenBank/DDBJ whole genome shotgun (WGS) entry which is preliminary data.</text>
</comment>
<dbReference type="AlphaFoldDB" id="A0A9Q5HRL7"/>
<protein>
    <recommendedName>
        <fullName evidence="2">Arrestin-like N-terminal domain-containing protein</fullName>
    </recommendedName>
</protein>